<evidence type="ECO:0000313" key="2">
    <source>
        <dbReference type="Proteomes" id="UP000198460"/>
    </source>
</evidence>
<protein>
    <submittedName>
        <fullName evidence="1">Uncharacterized protein</fullName>
    </submittedName>
</protein>
<name>A0A238GZ65_9BURK</name>
<dbReference type="AlphaFoldDB" id="A0A238GZ65"/>
<proteinExistence type="predicted"/>
<dbReference type="EMBL" id="FXAN01000014">
    <property type="protein sequence ID" value="SMF98270.1"/>
    <property type="molecule type" value="Genomic_DNA"/>
</dbReference>
<sequence length="45" mass="5349">MLLCHPLSYLFVIQNNRTRNVRNRTLAIEFEKVKFALADQWRSVG</sequence>
<gene>
    <name evidence="1" type="ORF">BSIN_1562</name>
</gene>
<evidence type="ECO:0000313" key="1">
    <source>
        <dbReference type="EMBL" id="SMF98270.1"/>
    </source>
</evidence>
<dbReference type="Proteomes" id="UP000198460">
    <property type="component" value="Unassembled WGS sequence"/>
</dbReference>
<reference evidence="1 2" key="1">
    <citation type="submission" date="2017-04" db="EMBL/GenBank/DDBJ databases">
        <authorList>
            <person name="Afonso C.L."/>
            <person name="Miller P.J."/>
            <person name="Scott M.A."/>
            <person name="Spackman E."/>
            <person name="Goraichik I."/>
            <person name="Dimitrov K.M."/>
            <person name="Suarez D.L."/>
            <person name="Swayne D.E."/>
        </authorList>
    </citation>
    <scope>NUCLEOTIDE SEQUENCE [LARGE SCALE GENOMIC DNA]</scope>
    <source>
        <strain evidence="1">LMG 28154</strain>
    </source>
</reference>
<organism evidence="1 2">
    <name type="scientific">Burkholderia singularis</name>
    <dbReference type="NCBI Taxonomy" id="1503053"/>
    <lineage>
        <taxon>Bacteria</taxon>
        <taxon>Pseudomonadati</taxon>
        <taxon>Pseudomonadota</taxon>
        <taxon>Betaproteobacteria</taxon>
        <taxon>Burkholderiales</taxon>
        <taxon>Burkholderiaceae</taxon>
        <taxon>Burkholderia</taxon>
        <taxon>pseudomallei group</taxon>
    </lineage>
</organism>
<accession>A0A238GZ65</accession>